<evidence type="ECO:0000256" key="1">
    <source>
        <dbReference type="SAM" id="MobiDB-lite"/>
    </source>
</evidence>
<keyword evidence="4" id="KW-1185">Reference proteome</keyword>
<evidence type="ECO:0000256" key="2">
    <source>
        <dbReference type="SAM" id="SignalP"/>
    </source>
</evidence>
<protein>
    <submittedName>
        <fullName evidence="3">Uncharacterized protein</fullName>
    </submittedName>
</protein>
<accession>A0ABX8AE80</accession>
<feature type="region of interest" description="Disordered" evidence="1">
    <location>
        <begin position="18"/>
        <end position="80"/>
    </location>
</feature>
<reference evidence="3 4" key="1">
    <citation type="submission" date="2019-02" db="EMBL/GenBank/DDBJ databases">
        <title>Emended description of the genus Rhodopseudomonas and description of Rhodopseudomonas albus sp. nov., a non-phototrophic, heavy-metal-tolerant bacterium isolated from garden soil.</title>
        <authorList>
            <person name="Bao Z."/>
            <person name="Cao W.W."/>
            <person name="Sato Y."/>
            <person name="Nishizawa T."/>
            <person name="Zhao J."/>
            <person name="Guo Y."/>
            <person name="Ohta H."/>
        </authorList>
    </citation>
    <scope>NUCLEOTIDE SEQUENCE [LARGE SCALE GENOMIC DNA]</scope>
    <source>
        <strain evidence="3 4">SK50-23</strain>
    </source>
</reference>
<sequence length="80" mass="8508">MKALILAVAVLAAFATTANAQARRSAPEEKGPHANPPEPPKPDDRAYKAALDRIPDPKQKYDPWGNVAPAQTPAAPAKKK</sequence>
<dbReference type="RefSeq" id="WP_211909535.1">
    <property type="nucleotide sequence ID" value="NZ_CP036498.1"/>
</dbReference>
<gene>
    <name evidence="3" type="ORF">RPMA_20415</name>
</gene>
<dbReference type="Proteomes" id="UP000682843">
    <property type="component" value="Chromosome"/>
</dbReference>
<name>A0ABX8AE80_9BRAD</name>
<evidence type="ECO:0000313" key="3">
    <source>
        <dbReference type="EMBL" id="QUS40939.1"/>
    </source>
</evidence>
<dbReference type="EMBL" id="CP036498">
    <property type="protein sequence ID" value="QUS40939.1"/>
    <property type="molecule type" value="Genomic_DNA"/>
</dbReference>
<feature type="compositionally biased region" description="Low complexity" evidence="1">
    <location>
        <begin position="68"/>
        <end position="80"/>
    </location>
</feature>
<feature type="chain" id="PRO_5046759290" evidence="2">
    <location>
        <begin position="21"/>
        <end position="80"/>
    </location>
</feature>
<evidence type="ECO:0000313" key="4">
    <source>
        <dbReference type="Proteomes" id="UP000682843"/>
    </source>
</evidence>
<feature type="compositionally biased region" description="Basic and acidic residues" evidence="1">
    <location>
        <begin position="40"/>
        <end position="61"/>
    </location>
</feature>
<keyword evidence="2" id="KW-0732">Signal</keyword>
<proteinExistence type="predicted"/>
<organism evidence="3 4">
    <name type="scientific">Tardiphaga alba</name>
    <dbReference type="NCBI Taxonomy" id="340268"/>
    <lineage>
        <taxon>Bacteria</taxon>
        <taxon>Pseudomonadati</taxon>
        <taxon>Pseudomonadota</taxon>
        <taxon>Alphaproteobacteria</taxon>
        <taxon>Hyphomicrobiales</taxon>
        <taxon>Nitrobacteraceae</taxon>
        <taxon>Tardiphaga</taxon>
    </lineage>
</organism>
<feature type="signal peptide" evidence="2">
    <location>
        <begin position="1"/>
        <end position="20"/>
    </location>
</feature>